<organism evidence="2 3">
    <name type="scientific">Araneus ventricosus</name>
    <name type="common">Orbweaver spider</name>
    <name type="synonym">Epeira ventricosa</name>
    <dbReference type="NCBI Taxonomy" id="182803"/>
    <lineage>
        <taxon>Eukaryota</taxon>
        <taxon>Metazoa</taxon>
        <taxon>Ecdysozoa</taxon>
        <taxon>Arthropoda</taxon>
        <taxon>Chelicerata</taxon>
        <taxon>Arachnida</taxon>
        <taxon>Araneae</taxon>
        <taxon>Araneomorphae</taxon>
        <taxon>Entelegynae</taxon>
        <taxon>Araneoidea</taxon>
        <taxon>Araneidae</taxon>
        <taxon>Araneus</taxon>
    </lineage>
</organism>
<evidence type="ECO:0000256" key="1">
    <source>
        <dbReference type="SAM" id="Phobius"/>
    </source>
</evidence>
<comment type="caution">
    <text evidence="2">The sequence shown here is derived from an EMBL/GenBank/DDBJ whole genome shotgun (WGS) entry which is preliminary data.</text>
</comment>
<evidence type="ECO:0000313" key="2">
    <source>
        <dbReference type="EMBL" id="GBL95467.1"/>
    </source>
</evidence>
<reference evidence="2 3" key="1">
    <citation type="journal article" date="2019" name="Sci. Rep.">
        <title>Orb-weaving spider Araneus ventricosus genome elucidates the spidroin gene catalogue.</title>
        <authorList>
            <person name="Kono N."/>
            <person name="Nakamura H."/>
            <person name="Ohtoshi R."/>
            <person name="Moran D.A.P."/>
            <person name="Shinohara A."/>
            <person name="Yoshida Y."/>
            <person name="Fujiwara M."/>
            <person name="Mori M."/>
            <person name="Tomita M."/>
            <person name="Arakawa K."/>
        </authorList>
    </citation>
    <scope>NUCLEOTIDE SEQUENCE [LARGE SCALE GENOMIC DNA]</scope>
</reference>
<proteinExistence type="predicted"/>
<feature type="transmembrane region" description="Helical" evidence="1">
    <location>
        <begin position="29"/>
        <end position="48"/>
    </location>
</feature>
<keyword evidence="1" id="KW-0472">Membrane</keyword>
<evidence type="ECO:0000313" key="3">
    <source>
        <dbReference type="Proteomes" id="UP000499080"/>
    </source>
</evidence>
<keyword evidence="1" id="KW-0812">Transmembrane</keyword>
<dbReference type="AlphaFoldDB" id="A0A4Y2BV71"/>
<feature type="transmembrane region" description="Helical" evidence="1">
    <location>
        <begin position="60"/>
        <end position="80"/>
    </location>
</feature>
<name>A0A4Y2BV71_ARAVE</name>
<accession>A0A4Y2BV71</accession>
<keyword evidence="3" id="KW-1185">Reference proteome</keyword>
<gene>
    <name evidence="2" type="ORF">AVEN_154851_1</name>
</gene>
<protein>
    <submittedName>
        <fullName evidence="2">Uncharacterized protein</fullName>
    </submittedName>
</protein>
<dbReference type="EMBL" id="BGPR01000111">
    <property type="protein sequence ID" value="GBL95467.1"/>
    <property type="molecule type" value="Genomic_DNA"/>
</dbReference>
<sequence>MQRQLRCTQDFIRITGNLKYGNEKPPYKYAGSCFPECTIMVVWLFGPISNDGPYPCDGYSSHELIAMGAIMSSAIMSVFLSRRPLFQFYPDAQAGYDFLYALYSRLQPAILG</sequence>
<dbReference type="Proteomes" id="UP000499080">
    <property type="component" value="Unassembled WGS sequence"/>
</dbReference>
<keyword evidence="1" id="KW-1133">Transmembrane helix</keyword>